<dbReference type="GO" id="GO:0012505">
    <property type="term" value="C:endomembrane system"/>
    <property type="evidence" value="ECO:0007669"/>
    <property type="project" value="UniProtKB-SubCell"/>
</dbReference>
<dbReference type="PANTHER" id="PTHR31503:SF22">
    <property type="entry name" value="VACUOLAR CALCIUM ION TRANSPORTER"/>
    <property type="match status" value="1"/>
</dbReference>
<comment type="subcellular location">
    <subcellularLocation>
        <location evidence="1">Endomembrane system</location>
        <topology evidence="1">Multi-pass membrane protein</topology>
    </subcellularLocation>
</comment>
<keyword evidence="11" id="KW-1185">Reference proteome</keyword>
<feature type="transmembrane region" description="Helical" evidence="8">
    <location>
        <begin position="20"/>
        <end position="38"/>
    </location>
</feature>
<dbReference type="Proteomes" id="UP000789405">
    <property type="component" value="Unassembled WGS sequence"/>
</dbReference>
<evidence type="ECO:0000256" key="3">
    <source>
        <dbReference type="ARBA" id="ARBA00022448"/>
    </source>
</evidence>
<feature type="transmembrane region" description="Helical" evidence="8">
    <location>
        <begin position="50"/>
        <end position="69"/>
    </location>
</feature>
<dbReference type="GO" id="GO:0015369">
    <property type="term" value="F:calcium:proton antiporter activity"/>
    <property type="evidence" value="ECO:0007669"/>
    <property type="project" value="TreeGrafter"/>
</dbReference>
<evidence type="ECO:0000313" key="11">
    <source>
        <dbReference type="Proteomes" id="UP000789405"/>
    </source>
</evidence>
<dbReference type="GO" id="GO:0006874">
    <property type="term" value="P:intracellular calcium ion homeostasis"/>
    <property type="evidence" value="ECO:0007669"/>
    <property type="project" value="TreeGrafter"/>
</dbReference>
<evidence type="ECO:0000256" key="4">
    <source>
        <dbReference type="ARBA" id="ARBA00022692"/>
    </source>
</evidence>
<accession>A0A9N8VF82</accession>
<evidence type="ECO:0000256" key="7">
    <source>
        <dbReference type="ARBA" id="ARBA00023136"/>
    </source>
</evidence>
<sequence>MLMFVPIGYIVHFVTRNITAIFFMPFLAIIPLVRLLGFTNEELAESVGEVVFIEKQLIIAIVALANGQIRVVQASMLGSVLSNILLVLGSCFLVGELAILKEDKLEQKFSSNAAQASSSFRMENHLENRMVFNNNYVEFSSLIYHKSIAEGGFGKIYLYSWKDRLSYVILKHYKREESFDKTISKDYIRE</sequence>
<evidence type="ECO:0000259" key="9">
    <source>
        <dbReference type="Pfam" id="PF01699"/>
    </source>
</evidence>
<dbReference type="PANTHER" id="PTHR31503">
    <property type="entry name" value="VACUOLAR CALCIUM ION TRANSPORTER"/>
    <property type="match status" value="1"/>
</dbReference>
<evidence type="ECO:0000256" key="2">
    <source>
        <dbReference type="ARBA" id="ARBA00008170"/>
    </source>
</evidence>
<dbReference type="InterPro" id="IPR004837">
    <property type="entry name" value="NaCa_Exmemb"/>
</dbReference>
<evidence type="ECO:0000313" key="10">
    <source>
        <dbReference type="EMBL" id="CAG8453131.1"/>
    </source>
</evidence>
<dbReference type="InterPro" id="IPR004713">
    <property type="entry name" value="CaH_exchang"/>
</dbReference>
<proteinExistence type="inferred from homology"/>
<organism evidence="10 11">
    <name type="scientific">Dentiscutata erythropus</name>
    <dbReference type="NCBI Taxonomy" id="1348616"/>
    <lineage>
        <taxon>Eukaryota</taxon>
        <taxon>Fungi</taxon>
        <taxon>Fungi incertae sedis</taxon>
        <taxon>Mucoromycota</taxon>
        <taxon>Glomeromycotina</taxon>
        <taxon>Glomeromycetes</taxon>
        <taxon>Diversisporales</taxon>
        <taxon>Gigasporaceae</taxon>
        <taxon>Dentiscutata</taxon>
    </lineage>
</organism>
<evidence type="ECO:0000256" key="1">
    <source>
        <dbReference type="ARBA" id="ARBA00004127"/>
    </source>
</evidence>
<dbReference type="AlphaFoldDB" id="A0A9N8VF82"/>
<feature type="transmembrane region" description="Helical" evidence="8">
    <location>
        <begin position="81"/>
        <end position="100"/>
    </location>
</feature>
<comment type="caution">
    <text evidence="10">The sequence shown here is derived from an EMBL/GenBank/DDBJ whole genome shotgun (WGS) entry which is preliminary data.</text>
</comment>
<keyword evidence="7 8" id="KW-0472">Membrane</keyword>
<keyword evidence="5 8" id="KW-1133">Transmembrane helix</keyword>
<feature type="domain" description="Sodium/calcium exchanger membrane region" evidence="9">
    <location>
        <begin position="57"/>
        <end position="111"/>
    </location>
</feature>
<keyword evidence="4 8" id="KW-0812">Transmembrane</keyword>
<gene>
    <name evidence="10" type="ORF">DERYTH_LOCUS623</name>
</gene>
<keyword evidence="6" id="KW-0406">Ion transport</keyword>
<dbReference type="EMBL" id="CAJVPY010000145">
    <property type="protein sequence ID" value="CAG8453131.1"/>
    <property type="molecule type" value="Genomic_DNA"/>
</dbReference>
<protein>
    <submittedName>
        <fullName evidence="10">15025_t:CDS:1</fullName>
    </submittedName>
</protein>
<keyword evidence="3" id="KW-0813">Transport</keyword>
<name>A0A9N8VF82_9GLOM</name>
<feature type="non-terminal residue" evidence="10">
    <location>
        <position position="1"/>
    </location>
</feature>
<dbReference type="OrthoDB" id="1699231at2759"/>
<evidence type="ECO:0000256" key="8">
    <source>
        <dbReference type="SAM" id="Phobius"/>
    </source>
</evidence>
<dbReference type="InterPro" id="IPR044880">
    <property type="entry name" value="NCX_ion-bd_dom_sf"/>
</dbReference>
<evidence type="ECO:0000256" key="5">
    <source>
        <dbReference type="ARBA" id="ARBA00022989"/>
    </source>
</evidence>
<reference evidence="10" key="1">
    <citation type="submission" date="2021-06" db="EMBL/GenBank/DDBJ databases">
        <authorList>
            <person name="Kallberg Y."/>
            <person name="Tangrot J."/>
            <person name="Rosling A."/>
        </authorList>
    </citation>
    <scope>NUCLEOTIDE SEQUENCE</scope>
    <source>
        <strain evidence="10">MA453B</strain>
    </source>
</reference>
<dbReference type="GO" id="GO:0005774">
    <property type="term" value="C:vacuolar membrane"/>
    <property type="evidence" value="ECO:0007669"/>
    <property type="project" value="UniProtKB-ARBA"/>
</dbReference>
<comment type="similarity">
    <text evidence="2">Belongs to the Ca(2+):cation antiporter (CaCA) (TC 2.A.19) family.</text>
</comment>
<dbReference type="Pfam" id="PF01699">
    <property type="entry name" value="Na_Ca_ex"/>
    <property type="match status" value="1"/>
</dbReference>
<dbReference type="Gene3D" id="1.20.1420.30">
    <property type="entry name" value="NCX, central ion-binding region"/>
    <property type="match status" value="1"/>
</dbReference>
<evidence type="ECO:0000256" key="6">
    <source>
        <dbReference type="ARBA" id="ARBA00023065"/>
    </source>
</evidence>